<keyword evidence="5" id="KW-0539">Nucleus</keyword>
<dbReference type="AlphaFoldDB" id="A0A072UL53"/>
<sequence length="171" mass="19690">MTRNKVKLAYITGDSKRSITFRKRKNGIMKKINEISTLCGVEACAIISEQNSPQVEVWPSDSGVRSVISRFRSLPGVEQSKKMVDQEVFLRQTIGKVYGQLKKQRLETRKKEMTNIIDHYIQTVEFNGNSMSKYDLNDFSSFIDENLKEVDRKMKEMTIKDQDEVGNEVGL</sequence>
<dbReference type="PRINTS" id="PR00404">
    <property type="entry name" value="MADSDOMAIN"/>
</dbReference>
<dbReference type="OrthoDB" id="1424240at2759"/>
<reference evidence="7 9" key="2">
    <citation type="journal article" date="2014" name="BMC Genomics">
        <title>An improved genome release (version Mt4.0) for the model legume Medicago truncatula.</title>
        <authorList>
            <person name="Tang H."/>
            <person name="Krishnakumar V."/>
            <person name="Bidwell S."/>
            <person name="Rosen B."/>
            <person name="Chan A."/>
            <person name="Zhou S."/>
            <person name="Gentzbittel L."/>
            <person name="Childs K.L."/>
            <person name="Yandell M."/>
            <person name="Gundlach H."/>
            <person name="Mayer K.F."/>
            <person name="Schwartz D.C."/>
            <person name="Town C.D."/>
        </authorList>
    </citation>
    <scope>GENOME REANNOTATION</scope>
    <source>
        <strain evidence="7">A17</strain>
        <strain evidence="8 9">cv. Jemalong A17</strain>
    </source>
</reference>
<evidence type="ECO:0000259" key="6">
    <source>
        <dbReference type="PROSITE" id="PS50066"/>
    </source>
</evidence>
<dbReference type="GO" id="GO:0006357">
    <property type="term" value="P:regulation of transcription by RNA polymerase II"/>
    <property type="evidence" value="ECO:0000318"/>
    <property type="project" value="GO_Central"/>
</dbReference>
<keyword evidence="9" id="KW-1185">Reference proteome</keyword>
<dbReference type="InterPro" id="IPR033897">
    <property type="entry name" value="SRF-like_MADS-box"/>
</dbReference>
<dbReference type="PANTHER" id="PTHR11945:SF777">
    <property type="entry name" value="MADS-BOX TRANSCRIPTION FACTOR FAMILY PROTEIN"/>
    <property type="match status" value="1"/>
</dbReference>
<dbReference type="CDD" id="cd00266">
    <property type="entry name" value="MADS_SRF_like"/>
    <property type="match status" value="1"/>
</dbReference>
<dbReference type="GO" id="GO:0045944">
    <property type="term" value="P:positive regulation of transcription by RNA polymerase II"/>
    <property type="evidence" value="ECO:0007669"/>
    <property type="project" value="InterPro"/>
</dbReference>
<dbReference type="SUPFAM" id="SSF55455">
    <property type="entry name" value="SRF-like"/>
    <property type="match status" value="1"/>
</dbReference>
<dbReference type="HOGENOM" id="CLU_053053_7_0_1"/>
<comment type="subcellular location">
    <subcellularLocation>
        <location evidence="1">Nucleus</location>
    </subcellularLocation>
</comment>
<organism evidence="7 9">
    <name type="scientific">Medicago truncatula</name>
    <name type="common">Barrel medic</name>
    <name type="synonym">Medicago tribuloides</name>
    <dbReference type="NCBI Taxonomy" id="3880"/>
    <lineage>
        <taxon>Eukaryota</taxon>
        <taxon>Viridiplantae</taxon>
        <taxon>Streptophyta</taxon>
        <taxon>Embryophyta</taxon>
        <taxon>Tracheophyta</taxon>
        <taxon>Spermatophyta</taxon>
        <taxon>Magnoliopsida</taxon>
        <taxon>eudicotyledons</taxon>
        <taxon>Gunneridae</taxon>
        <taxon>Pentapetalae</taxon>
        <taxon>rosids</taxon>
        <taxon>fabids</taxon>
        <taxon>Fabales</taxon>
        <taxon>Fabaceae</taxon>
        <taxon>Papilionoideae</taxon>
        <taxon>50 kb inversion clade</taxon>
        <taxon>NPAAA clade</taxon>
        <taxon>Hologalegina</taxon>
        <taxon>IRL clade</taxon>
        <taxon>Trifolieae</taxon>
        <taxon>Medicago</taxon>
    </lineage>
</organism>
<dbReference type="EnsemblPlants" id="KEH30141">
    <property type="protein sequence ID" value="KEH30141"/>
    <property type="gene ID" value="MTR_4g063790"/>
</dbReference>
<dbReference type="PROSITE" id="PS50066">
    <property type="entry name" value="MADS_BOX_2"/>
    <property type="match status" value="1"/>
</dbReference>
<keyword evidence="2" id="KW-0805">Transcription regulation</keyword>
<evidence type="ECO:0000256" key="5">
    <source>
        <dbReference type="ARBA" id="ARBA00023242"/>
    </source>
</evidence>
<dbReference type="Proteomes" id="UP000002051">
    <property type="component" value="Chromosome 4"/>
</dbReference>
<dbReference type="GO" id="GO:0000981">
    <property type="term" value="F:DNA-binding transcription factor activity, RNA polymerase II-specific"/>
    <property type="evidence" value="ECO:0000318"/>
    <property type="project" value="GO_Central"/>
</dbReference>
<evidence type="ECO:0000256" key="1">
    <source>
        <dbReference type="ARBA" id="ARBA00004123"/>
    </source>
</evidence>
<dbReference type="PANTHER" id="PTHR11945">
    <property type="entry name" value="MADS BOX PROTEIN"/>
    <property type="match status" value="1"/>
</dbReference>
<dbReference type="EMBL" id="CM001220">
    <property type="protein sequence ID" value="KEH30141.1"/>
    <property type="molecule type" value="Genomic_DNA"/>
</dbReference>
<gene>
    <name evidence="8" type="primary">25492504</name>
    <name evidence="7" type="ordered locus">MTR_4g063790</name>
</gene>
<dbReference type="SMART" id="SM00432">
    <property type="entry name" value="MADS"/>
    <property type="match status" value="1"/>
</dbReference>
<reference evidence="8" key="3">
    <citation type="submission" date="2015-04" db="UniProtKB">
        <authorList>
            <consortium name="EnsemblPlants"/>
        </authorList>
    </citation>
    <scope>IDENTIFICATION</scope>
    <source>
        <strain evidence="8">cv. Jemalong A17</strain>
    </source>
</reference>
<evidence type="ECO:0000256" key="4">
    <source>
        <dbReference type="ARBA" id="ARBA00023163"/>
    </source>
</evidence>
<dbReference type="GO" id="GO:0000978">
    <property type="term" value="F:RNA polymerase II cis-regulatory region sequence-specific DNA binding"/>
    <property type="evidence" value="ECO:0000318"/>
    <property type="project" value="GO_Central"/>
</dbReference>
<keyword evidence="4" id="KW-0804">Transcription</keyword>
<dbReference type="KEGG" id="mtr:25492504"/>
<accession>A0A072UL53</accession>
<evidence type="ECO:0000256" key="2">
    <source>
        <dbReference type="ARBA" id="ARBA00023015"/>
    </source>
</evidence>
<dbReference type="InterPro" id="IPR002100">
    <property type="entry name" value="TF_MADSbox"/>
</dbReference>
<evidence type="ECO:0000313" key="9">
    <source>
        <dbReference type="Proteomes" id="UP000002051"/>
    </source>
</evidence>
<evidence type="ECO:0000256" key="3">
    <source>
        <dbReference type="ARBA" id="ARBA00023125"/>
    </source>
</evidence>
<dbReference type="FunFam" id="3.40.1810.10:FF:000024">
    <property type="entry name" value="Agamous-like MADS-box protein AGL80"/>
    <property type="match status" value="1"/>
</dbReference>
<feature type="domain" description="MADS-box" evidence="6">
    <location>
        <begin position="1"/>
        <end position="47"/>
    </location>
</feature>
<reference evidence="7 9" key="1">
    <citation type="journal article" date="2011" name="Nature">
        <title>The Medicago genome provides insight into the evolution of rhizobial symbioses.</title>
        <authorList>
            <person name="Young N.D."/>
            <person name="Debelle F."/>
            <person name="Oldroyd G.E."/>
            <person name="Geurts R."/>
            <person name="Cannon S.B."/>
            <person name="Udvardi M.K."/>
            <person name="Benedito V.A."/>
            <person name="Mayer K.F."/>
            <person name="Gouzy J."/>
            <person name="Schoof H."/>
            <person name="Van de Peer Y."/>
            <person name="Proost S."/>
            <person name="Cook D.R."/>
            <person name="Meyers B.C."/>
            <person name="Spannagl M."/>
            <person name="Cheung F."/>
            <person name="De Mita S."/>
            <person name="Krishnakumar V."/>
            <person name="Gundlach H."/>
            <person name="Zhou S."/>
            <person name="Mudge J."/>
            <person name="Bharti A.K."/>
            <person name="Murray J.D."/>
            <person name="Naoumkina M.A."/>
            <person name="Rosen B."/>
            <person name="Silverstein K.A."/>
            <person name="Tang H."/>
            <person name="Rombauts S."/>
            <person name="Zhao P.X."/>
            <person name="Zhou P."/>
            <person name="Barbe V."/>
            <person name="Bardou P."/>
            <person name="Bechner M."/>
            <person name="Bellec A."/>
            <person name="Berger A."/>
            <person name="Berges H."/>
            <person name="Bidwell S."/>
            <person name="Bisseling T."/>
            <person name="Choisne N."/>
            <person name="Couloux A."/>
            <person name="Denny R."/>
            <person name="Deshpande S."/>
            <person name="Dai X."/>
            <person name="Doyle J.J."/>
            <person name="Dudez A.M."/>
            <person name="Farmer A.D."/>
            <person name="Fouteau S."/>
            <person name="Franken C."/>
            <person name="Gibelin C."/>
            <person name="Gish J."/>
            <person name="Goldstein S."/>
            <person name="Gonzalez A.J."/>
            <person name="Green P.J."/>
            <person name="Hallab A."/>
            <person name="Hartog M."/>
            <person name="Hua A."/>
            <person name="Humphray S.J."/>
            <person name="Jeong D.H."/>
            <person name="Jing Y."/>
            <person name="Jocker A."/>
            <person name="Kenton S.M."/>
            <person name="Kim D.J."/>
            <person name="Klee K."/>
            <person name="Lai H."/>
            <person name="Lang C."/>
            <person name="Lin S."/>
            <person name="Macmil S.L."/>
            <person name="Magdelenat G."/>
            <person name="Matthews L."/>
            <person name="McCorrison J."/>
            <person name="Monaghan E.L."/>
            <person name="Mun J.H."/>
            <person name="Najar F.Z."/>
            <person name="Nicholson C."/>
            <person name="Noirot C."/>
            <person name="O'Bleness M."/>
            <person name="Paule C.R."/>
            <person name="Poulain J."/>
            <person name="Prion F."/>
            <person name="Qin B."/>
            <person name="Qu C."/>
            <person name="Retzel E.F."/>
            <person name="Riddle C."/>
            <person name="Sallet E."/>
            <person name="Samain S."/>
            <person name="Samson N."/>
            <person name="Sanders I."/>
            <person name="Saurat O."/>
            <person name="Scarpelli C."/>
            <person name="Schiex T."/>
            <person name="Segurens B."/>
            <person name="Severin A.J."/>
            <person name="Sherrier D.J."/>
            <person name="Shi R."/>
            <person name="Sims S."/>
            <person name="Singer S.R."/>
            <person name="Sinharoy S."/>
            <person name="Sterck L."/>
            <person name="Viollet A."/>
            <person name="Wang B.B."/>
            <person name="Wang K."/>
            <person name="Wang M."/>
            <person name="Wang X."/>
            <person name="Warfsmann J."/>
            <person name="Weissenbach J."/>
            <person name="White D.D."/>
            <person name="White J.D."/>
            <person name="Wiley G.B."/>
            <person name="Wincker P."/>
            <person name="Xing Y."/>
            <person name="Yang L."/>
            <person name="Yao Z."/>
            <person name="Ying F."/>
            <person name="Zhai J."/>
            <person name="Zhou L."/>
            <person name="Zuber A."/>
            <person name="Denarie J."/>
            <person name="Dixon R.A."/>
            <person name="May G.D."/>
            <person name="Schwartz D.C."/>
            <person name="Rogers J."/>
            <person name="Quetier F."/>
            <person name="Town C.D."/>
            <person name="Roe B.A."/>
        </authorList>
    </citation>
    <scope>NUCLEOTIDE SEQUENCE [LARGE SCALE GENOMIC DNA]</scope>
    <source>
        <strain evidence="7">A17</strain>
        <strain evidence="8 9">cv. Jemalong A17</strain>
    </source>
</reference>
<dbReference type="GO" id="GO:0046983">
    <property type="term" value="F:protein dimerization activity"/>
    <property type="evidence" value="ECO:0007669"/>
    <property type="project" value="InterPro"/>
</dbReference>
<evidence type="ECO:0000313" key="7">
    <source>
        <dbReference type="EMBL" id="KEH30141.1"/>
    </source>
</evidence>
<dbReference type="InterPro" id="IPR036879">
    <property type="entry name" value="TF_MADSbox_sf"/>
</dbReference>
<dbReference type="GO" id="GO:0005634">
    <property type="term" value="C:nucleus"/>
    <property type="evidence" value="ECO:0007669"/>
    <property type="project" value="UniProtKB-SubCell"/>
</dbReference>
<keyword evidence="3" id="KW-0238">DNA-binding</keyword>
<protein>
    <submittedName>
        <fullName evidence="7">MADS-box transcription factor family protein</fullName>
    </submittedName>
</protein>
<proteinExistence type="predicted"/>
<evidence type="ECO:0000313" key="8">
    <source>
        <dbReference type="EnsemblPlants" id="KEH30141"/>
    </source>
</evidence>
<name>A0A072UL53_MEDTR</name>
<dbReference type="Pfam" id="PF00319">
    <property type="entry name" value="SRF-TF"/>
    <property type="match status" value="1"/>
</dbReference>
<dbReference type="Gene3D" id="3.40.1810.10">
    <property type="entry name" value="Transcription factor, MADS-box"/>
    <property type="match status" value="1"/>
</dbReference>